<sequence length="218" mass="24123">MTLLRQHFDQSIAAAAATDNIDINALTVYQRLYKSLKDDKAILKNIASIQDKIKAKAAMIPNYSDWIQGVIDTGRAAEDDQVTPTLLVWMIDTGALDQAMPLAKLAIETQMASTDEYSRTMPEIIIEQMAEQISAGSEISLPNLQALIDWVTAKSDNGLHINNMPDQIRAKLLKAAGERAEEQGEDEHAIALYEQALAYNERSGVKKRIDALKKQLGK</sequence>
<dbReference type="GO" id="GO:0003677">
    <property type="term" value="F:DNA binding"/>
    <property type="evidence" value="ECO:0007669"/>
    <property type="project" value="InterPro"/>
</dbReference>
<dbReference type="Pfam" id="PF05944">
    <property type="entry name" value="Phage_term_smal"/>
    <property type="match status" value="1"/>
</dbReference>
<dbReference type="GO" id="GO:0004519">
    <property type="term" value="F:endonuclease activity"/>
    <property type="evidence" value="ECO:0007669"/>
    <property type="project" value="InterPro"/>
</dbReference>
<protein>
    <submittedName>
        <fullName evidence="1">Small terminase subunit</fullName>
    </submittedName>
</protein>
<dbReference type="EMBL" id="BK014940">
    <property type="protein sequence ID" value="DAD83682.1"/>
    <property type="molecule type" value="Genomic_DNA"/>
</dbReference>
<name>A0A8S5MNG2_9CAUD</name>
<proteinExistence type="predicted"/>
<accession>A0A8S5MNG2</accession>
<dbReference type="InterPro" id="IPR010270">
    <property type="entry name" value="Phage_P2_GpM"/>
</dbReference>
<organism evidence="1">
    <name type="scientific">Myoviridae sp. ctPSW2</name>
    <dbReference type="NCBI Taxonomy" id="2826648"/>
    <lineage>
        <taxon>Viruses</taxon>
        <taxon>Duplodnaviria</taxon>
        <taxon>Heunggongvirae</taxon>
        <taxon>Uroviricota</taxon>
        <taxon>Caudoviricetes</taxon>
    </lineage>
</organism>
<evidence type="ECO:0000313" key="1">
    <source>
        <dbReference type="EMBL" id="DAD83682.1"/>
    </source>
</evidence>
<dbReference type="GO" id="GO:0019069">
    <property type="term" value="P:viral capsid assembly"/>
    <property type="evidence" value="ECO:0007669"/>
    <property type="project" value="InterPro"/>
</dbReference>
<reference evidence="1" key="1">
    <citation type="journal article" date="2021" name="Proc. Natl. Acad. Sci. U.S.A.">
        <title>A Catalog of Tens of Thousands of Viruses from Human Metagenomes Reveals Hidden Associations with Chronic Diseases.</title>
        <authorList>
            <person name="Tisza M.J."/>
            <person name="Buck C.B."/>
        </authorList>
    </citation>
    <scope>NUCLEOTIDE SEQUENCE</scope>
    <source>
        <strain evidence="1">CtPSW2</strain>
    </source>
</reference>